<evidence type="ECO:0000259" key="4">
    <source>
        <dbReference type="SMART" id="SM01360"/>
    </source>
</evidence>
<proteinExistence type="inferred from homology"/>
<dbReference type="EMBL" id="RQFY01000001">
    <property type="protein sequence ID" value="TGL36814.1"/>
    <property type="molecule type" value="Genomic_DNA"/>
</dbReference>
<dbReference type="InterPro" id="IPR002890">
    <property type="entry name" value="MG2"/>
</dbReference>
<dbReference type="InterPro" id="IPR041203">
    <property type="entry name" value="Bact_A2M_MG5"/>
</dbReference>
<dbReference type="Pfam" id="PF17972">
    <property type="entry name" value="bMG5"/>
    <property type="match status" value="1"/>
</dbReference>
<comment type="caution">
    <text evidence="5">The sequence shown here is derived from an EMBL/GenBank/DDBJ whole genome shotgun (WGS) entry which is preliminary data.</text>
</comment>
<evidence type="ECO:0000313" key="5">
    <source>
        <dbReference type="EMBL" id="TGL36814.1"/>
    </source>
</evidence>
<dbReference type="SMART" id="SM01359">
    <property type="entry name" value="A2M_N_2"/>
    <property type="match status" value="1"/>
</dbReference>
<dbReference type="Pfam" id="PF01835">
    <property type="entry name" value="MG2"/>
    <property type="match status" value="1"/>
</dbReference>
<dbReference type="SUPFAM" id="SSF48239">
    <property type="entry name" value="Terpenoid cyclases/Protein prenyltransferases"/>
    <property type="match status" value="1"/>
</dbReference>
<name>A0A4R9JC31_9LEPT</name>
<keyword evidence="2" id="KW-0732">Signal</keyword>
<reference evidence="5" key="1">
    <citation type="journal article" date="2019" name="PLoS Negl. Trop. Dis.">
        <title>Revisiting the worldwide diversity of Leptospira species in the environment.</title>
        <authorList>
            <person name="Vincent A.T."/>
            <person name="Schiettekatte O."/>
            <person name="Bourhy P."/>
            <person name="Veyrier F.J."/>
            <person name="Picardeau M."/>
        </authorList>
    </citation>
    <scope>NUCLEOTIDE SEQUENCE [LARGE SCALE GENOMIC DNA]</scope>
    <source>
        <strain evidence="5">201800265</strain>
    </source>
</reference>
<dbReference type="Gene3D" id="2.60.40.3710">
    <property type="match status" value="1"/>
</dbReference>
<sequence length="1944" mass="220491">MRLALLRILGIRPFAVICIAVMLLFSATLFAFDLPFRFPWQQKLDLDLGKFSEPPPPVDDSILLVLQATPSGNLPYTGSKKEVTVVFNHPLIPLTSLEEETKGVFEIKPAIAGKFRWYGTRICSFVPDGEWIAGKEYTFTVKAGLKSINGKNLPKDFQENFIIQYPELEIHNISLYQDRKDYNVDYEDEEYGYYYQDSSAPIHPNQEFQFSFSEDVDPKSLDKGIELLVNGKPFPFQTRFAKNSKRLIILKASQAFPIDSAIHLQANKSIKASKTDVSLSKELSGDFKGPENLKISLNDCNFEYFQGRGYCRLSFNNPVNGKTVYDSVQIQPQARILEKYAGSVRSIGISSWDLKSGVTYKFTFPETLRDEYGHPLVGGREFTFTMPDYRPSYYLNTYDSVLESSLKQTLGIDIANIQNMKLEVAEVPFSSVYDFEREYHSKYNFNRLRFKSYEWKTGVGHHQGAKVGLDLSPYLKKNKTGWLAIKLSSDSVDGEPAKQFVQSTDLGLTVKRSMLGSEVWVHSITLGTPIKGVSIKSFSKDKKQLGNCQTDESGHCSIVTGNIYLAESGEDKSFVEDKNYSVSMYSFSNHFSYSSDNFFLRGNIYFDRKLYKKGEKMHWKAILSEIRNGKLNPLKKQTVIVKITNPENSEEKSESLMTSEQGGIWGDYEIPEDANLGHYTISVSKGDNTFADNTFQVEDFRPVNFYVDLSGLEDDKVGAKKEISVEGRYLFGAPMSQAIYDYKLDRYKNSNHQGYPEYQFGEENDYGEQRDYSQTGFFSGDQKKLGIDGKAKFSVDLKPMLILEKIHKPSVMEFRMSSPYRVAASATVHDKDDKTVTKTKEFNVYSGNFSPGIKSINRYGVYTGKFHFNLIAVDPKGGIAISGKSAVVRVLKRVWSSVRTKGPNGSFQTKNTLMNELVSQSEVVLSSNPIDFIYQPNSPGSYSITVQEKGGLGFAKVLFYAYGGEAIYWDSKDDNTVGLIPDKTNYKPGDIAKILVKSNFPKAKAIVTIEREKVLWQKSIDLTQAGVPLEIPIKEDYLPNVYVGVTVIRPRTFPADSLSPKEKKDFLEKDLGKPEIKTNVIKLDVSNESKRLKLVINADKDYYRPGEIVRLSIESEPNAEVSLSVADRGVLDLISYSYEDPLHFFYKNWPLSVGILEIRKLLIDQFYAAQKGENPGGDVYGNGSGGFNVDSEDGTRKNIRYTAFWSPNIIMGADGKKNIEFKLPDNLTTFKMMATGSLNGKYDEFEKEFKVAKPTVLLGNTPRFIRSGDSMEIGVTLINQTGNSQEFKVYLESPYLRSNELAKKVFVFKDESVEVTFRVSLNYKLIELEKNSEKTKKNFLPIIKGVLGAEPTNWQRYIDKKVPQFEYKDRLAFQFPIKESNPEEAFALSWFTEKEEKEAIKFPSPSGIEPGSGFLNIRFSTSALIGLEKGFHFYKTNPYSCAEQRTSAFLLAMTSGNLLEDFGFKPSDSSGYDFFKIKDQFLDEIDEFQNSDGGFTLWKDSSFKQISDPYLSAHVMFTLQAAKKAGYSVNSSLYSKGISYLRNYVKEPPKDGYSYILETLSYIAYVLSEEGIYDKGIVSVLMDKEKSLSIRARAYLAIAISKIEKVKNYKEDSNTKFLIESILNSLEITNENVFVKEHSWGSYRGAFYTSSSSLAIVLRALMILDSGNPLIPKIVSAVISDRDNRYWVDSQSTGAMAYSLKMYRDVYEKNFTEEKIISASIGSKQIAKTTFPPNELRSANFTFSLDDLYSLVSPGTVQDFIVRNEKSSGRMYYRASLEYKPILPKVKARDEGFEVHREIFDISDKSKAFPFGRKVKNDFVRGKIYLVKLTVINPKPARQFVLTDPIPSNMEIMNPEFDTESVSLNLPKKTLNEEYYWNYSGERTEYRDDQFLFTANYLWEGAHEYFYFLRPTQRGTANFPAAQAKLMYEPEIFGRTAGGPINVH</sequence>
<dbReference type="Proteomes" id="UP000297871">
    <property type="component" value="Unassembled WGS sequence"/>
</dbReference>
<dbReference type="InterPro" id="IPR001599">
    <property type="entry name" value="Macroglobln_a2"/>
</dbReference>
<dbReference type="InterPro" id="IPR041246">
    <property type="entry name" value="Bact_MG10"/>
</dbReference>
<dbReference type="Pfam" id="PF17973">
    <property type="entry name" value="bMG10"/>
    <property type="match status" value="1"/>
</dbReference>
<dbReference type="InterPro" id="IPR011625">
    <property type="entry name" value="A2M_N_BRD"/>
</dbReference>
<dbReference type="Pfam" id="PF11974">
    <property type="entry name" value="bMG3"/>
    <property type="match status" value="1"/>
</dbReference>
<dbReference type="InterPro" id="IPR008930">
    <property type="entry name" value="Terpenoid_cyclase/PrenylTrfase"/>
</dbReference>
<keyword evidence="6" id="KW-1185">Reference proteome</keyword>
<evidence type="ECO:0000256" key="1">
    <source>
        <dbReference type="ARBA" id="ARBA00010556"/>
    </source>
</evidence>
<dbReference type="Pfam" id="PF00207">
    <property type="entry name" value="A2M"/>
    <property type="match status" value="1"/>
</dbReference>
<gene>
    <name evidence="5" type="ORF">EHQ52_02755</name>
</gene>
<feature type="domain" description="Alpha-2-macroglobulin" evidence="4">
    <location>
        <begin position="1202"/>
        <end position="1291"/>
    </location>
</feature>
<dbReference type="PANTHER" id="PTHR40094">
    <property type="entry name" value="ALPHA-2-MACROGLOBULIN HOMOLOG"/>
    <property type="match status" value="1"/>
</dbReference>
<dbReference type="Gene3D" id="2.60.40.1930">
    <property type="match status" value="1"/>
</dbReference>
<dbReference type="OrthoDB" id="9767116at2"/>
<dbReference type="SMART" id="SM01360">
    <property type="entry name" value="A2M"/>
    <property type="match status" value="1"/>
</dbReference>
<dbReference type="InterPro" id="IPR051802">
    <property type="entry name" value="YfhM-like"/>
</dbReference>
<feature type="domain" description="Alpha-2-macroglobulin bait region" evidence="3">
    <location>
        <begin position="977"/>
        <end position="1133"/>
    </location>
</feature>
<accession>A0A4R9JC31</accession>
<protein>
    <recommendedName>
        <fullName evidence="7">Peptidase</fullName>
    </recommendedName>
</protein>
<dbReference type="PANTHER" id="PTHR40094:SF1">
    <property type="entry name" value="UBIQUITIN DOMAIN-CONTAINING PROTEIN"/>
    <property type="match status" value="1"/>
</dbReference>
<dbReference type="GO" id="GO:0004866">
    <property type="term" value="F:endopeptidase inhibitor activity"/>
    <property type="evidence" value="ECO:0007669"/>
    <property type="project" value="InterPro"/>
</dbReference>
<evidence type="ECO:0000313" key="6">
    <source>
        <dbReference type="Proteomes" id="UP000297871"/>
    </source>
</evidence>
<dbReference type="InterPro" id="IPR021868">
    <property type="entry name" value="Alpha_2_Macroglob_MG3"/>
</dbReference>
<evidence type="ECO:0008006" key="7">
    <source>
        <dbReference type="Google" id="ProtNLM"/>
    </source>
</evidence>
<organism evidence="5 6">
    <name type="scientific">Leptospira koniambonensis</name>
    <dbReference type="NCBI Taxonomy" id="2484950"/>
    <lineage>
        <taxon>Bacteria</taxon>
        <taxon>Pseudomonadati</taxon>
        <taxon>Spirochaetota</taxon>
        <taxon>Spirochaetia</taxon>
        <taxon>Leptospirales</taxon>
        <taxon>Leptospiraceae</taxon>
        <taxon>Leptospira</taxon>
    </lineage>
</organism>
<evidence type="ECO:0000259" key="3">
    <source>
        <dbReference type="SMART" id="SM01359"/>
    </source>
</evidence>
<evidence type="ECO:0000256" key="2">
    <source>
        <dbReference type="ARBA" id="ARBA00022729"/>
    </source>
</evidence>
<dbReference type="Pfam" id="PF07703">
    <property type="entry name" value="A2M_BRD"/>
    <property type="match status" value="1"/>
</dbReference>
<comment type="similarity">
    <text evidence="1">Belongs to the protease inhibitor I39 (alpha-2-macroglobulin) family. Bacterial alpha-2-macroglobulin subfamily.</text>
</comment>
<dbReference type="Gene3D" id="1.50.10.20">
    <property type="match status" value="1"/>
</dbReference>